<evidence type="ECO:0000256" key="16">
    <source>
        <dbReference type="RuleBase" id="RU003801"/>
    </source>
</evidence>
<proteinExistence type="inferred from homology"/>
<accession>A0AAJ7WRP3</accession>
<comment type="catalytic activity">
    <reaction evidence="12">
        <text>octanoyl-CoA + (R)-carnitine = O-octanoyl-(R)-carnitine + CoA</text>
        <dbReference type="Rhea" id="RHEA:17177"/>
        <dbReference type="ChEBI" id="CHEBI:16347"/>
        <dbReference type="ChEBI" id="CHEBI:18102"/>
        <dbReference type="ChEBI" id="CHEBI:57287"/>
        <dbReference type="ChEBI" id="CHEBI:57386"/>
        <dbReference type="EC" id="2.3.1.137"/>
    </reaction>
</comment>
<keyword evidence="6" id="KW-0276">Fatty acid metabolism</keyword>
<dbReference type="PROSITE" id="PS00440">
    <property type="entry name" value="ACYLTRANSF_C_2"/>
    <property type="match status" value="1"/>
</dbReference>
<dbReference type="GeneID" id="116941119"/>
<dbReference type="PROSITE" id="PS00439">
    <property type="entry name" value="ACYLTRANSF_C_1"/>
    <property type="match status" value="1"/>
</dbReference>
<keyword evidence="4" id="KW-0813">Transport</keyword>
<dbReference type="RefSeq" id="XP_032807695.1">
    <property type="nucleotide sequence ID" value="XM_032951804.1"/>
</dbReference>
<name>A0AAJ7WRP3_PETMA</name>
<feature type="active site" description="Proton acceptor" evidence="15">
    <location>
        <position position="329"/>
    </location>
</feature>
<dbReference type="FunFam" id="3.30.559.70:FF:000006">
    <property type="entry name" value="Peroxisomal carnitine O-octanoyltransferase"/>
    <property type="match status" value="1"/>
</dbReference>
<organism evidence="19 20">
    <name type="scientific">Petromyzon marinus</name>
    <name type="common">Sea lamprey</name>
    <dbReference type="NCBI Taxonomy" id="7757"/>
    <lineage>
        <taxon>Eukaryota</taxon>
        <taxon>Metazoa</taxon>
        <taxon>Chordata</taxon>
        <taxon>Craniata</taxon>
        <taxon>Vertebrata</taxon>
        <taxon>Cyclostomata</taxon>
        <taxon>Hyperoartia</taxon>
        <taxon>Petromyzontiformes</taxon>
        <taxon>Petromyzontidae</taxon>
        <taxon>Petromyzon</taxon>
    </lineage>
</organism>
<evidence type="ECO:0000256" key="13">
    <source>
        <dbReference type="ARBA" id="ARBA00066418"/>
    </source>
</evidence>
<keyword evidence="10 16" id="KW-0012">Acyltransferase</keyword>
<dbReference type="CTD" id="54677"/>
<dbReference type="KEGG" id="pmrn:116941119"/>
<dbReference type="PANTHER" id="PTHR22589:SF67">
    <property type="entry name" value="PEROXISOMAL CARNITINE O-OCTANOYLTRANSFERASE"/>
    <property type="match status" value="1"/>
</dbReference>
<evidence type="ECO:0000256" key="15">
    <source>
        <dbReference type="PIRSR" id="PIRSR600542-1"/>
    </source>
</evidence>
<dbReference type="GO" id="GO:0006631">
    <property type="term" value="P:fatty acid metabolic process"/>
    <property type="evidence" value="ECO:0007669"/>
    <property type="project" value="UniProtKB-KW"/>
</dbReference>
<evidence type="ECO:0000313" key="19">
    <source>
        <dbReference type="Proteomes" id="UP001318040"/>
    </source>
</evidence>
<evidence type="ECO:0000256" key="17">
    <source>
        <dbReference type="SAM" id="MobiDB-lite"/>
    </source>
</evidence>
<dbReference type="Pfam" id="PF00755">
    <property type="entry name" value="Carn_acyltransf"/>
    <property type="match status" value="1"/>
</dbReference>
<evidence type="ECO:0000256" key="2">
    <source>
        <dbReference type="ARBA" id="ARBA00005005"/>
    </source>
</evidence>
<evidence type="ECO:0000256" key="9">
    <source>
        <dbReference type="ARBA" id="ARBA00023140"/>
    </source>
</evidence>
<comment type="catalytic activity">
    <reaction evidence="11">
        <text>4,8-dimethylnonanoyl-CoA + (R)-carnitine = O-4,8-dimethylnonanoyl-(R)-carnitine + CoA</text>
        <dbReference type="Rhea" id="RHEA:44860"/>
        <dbReference type="ChEBI" id="CHEBI:16347"/>
        <dbReference type="ChEBI" id="CHEBI:57287"/>
        <dbReference type="ChEBI" id="CHEBI:77061"/>
        <dbReference type="ChEBI" id="CHEBI:84654"/>
    </reaction>
</comment>
<gene>
    <name evidence="20 21" type="primary">CROT</name>
</gene>
<feature type="domain" description="Choline/carnitine acyltransferase" evidence="18">
    <location>
        <begin position="24"/>
        <end position="598"/>
    </location>
</feature>
<evidence type="ECO:0000256" key="12">
    <source>
        <dbReference type="ARBA" id="ARBA00052326"/>
    </source>
</evidence>
<comment type="subcellular location">
    <subcellularLocation>
        <location evidence="1">Peroxisome</location>
    </subcellularLocation>
</comment>
<keyword evidence="5 16" id="KW-0808">Transferase</keyword>
<dbReference type="InterPro" id="IPR023213">
    <property type="entry name" value="CAT-like_dom_sf"/>
</dbReference>
<evidence type="ECO:0000256" key="3">
    <source>
        <dbReference type="ARBA" id="ARBA00005232"/>
    </source>
</evidence>
<keyword evidence="7" id="KW-0007">Acetylation</keyword>
<sequence length="616" mass="68887">MEGQKFEGQQGERTFEHQDSLPALPVPSLDETLTKYLDSVRPFATDEELAHTREVVRRFKEGVGAKLHALLLRRGAVRQNWLEEWWLNKAYLESRGPQQITGNFGGPGPYLEHVWPPKAGTQLERAAILLWHHLNFWHLLRTERLATHRAKGVPLDMHQFRMIFGTCKIPGEKCDSIVCHFKTEAEGACPSHVVVLCHGRIFTFDSLAPGGDILTPPELQSQLAVVKGRCAAEPEGPGLSVLTAGDRASWAKTRQHLLSLCAENVEHINAVESSLLVLVLEQASPSASPSDYSELQSWALAGNARGRWGDKSYNLIVFENGTCVSNCDHAPYDAMVLVSTTSYAENTLKRDDGVWVGEVPLRPLPQPKELRFRLDERILSDIAHSEALYNRQAKDLQVVSLAFTAFGKLLIKQRGLHPDTYVQLALQLAYYRLHGRPGCCYETASTRKFYHGRTETMRPCTPEAVAWCRAMQEPSTPTGRRLELMLEAFDKHNRLMKDCENNKGCDRHLLGLLLLAEDEGLPVPELFRDPSFTKSGGGGNFVLSTSLVGYTNTLGAVAPMVPHGYGFFYRIRDDRLVVSVTAWRSCPQTDGERLYHAFAAALHEMQCLALTRAARL</sequence>
<dbReference type="InterPro" id="IPR039551">
    <property type="entry name" value="Cho/carn_acyl_trans"/>
</dbReference>
<dbReference type="PANTHER" id="PTHR22589">
    <property type="entry name" value="CARNITINE O-ACYLTRANSFERASE"/>
    <property type="match status" value="1"/>
</dbReference>
<dbReference type="InterPro" id="IPR000542">
    <property type="entry name" value="Carn_acyl_trans"/>
</dbReference>
<reference evidence="20 21" key="1">
    <citation type="submission" date="2025-04" db="UniProtKB">
        <authorList>
            <consortium name="RefSeq"/>
        </authorList>
    </citation>
    <scope>IDENTIFICATION</scope>
    <source>
        <tissue evidence="20 21">Sperm</tissue>
    </source>
</reference>
<evidence type="ECO:0000256" key="6">
    <source>
        <dbReference type="ARBA" id="ARBA00022832"/>
    </source>
</evidence>
<evidence type="ECO:0000256" key="1">
    <source>
        <dbReference type="ARBA" id="ARBA00004275"/>
    </source>
</evidence>
<dbReference type="Gene3D" id="1.10.275.20">
    <property type="entry name" value="Choline/Carnitine o-acyltransferase"/>
    <property type="match status" value="1"/>
</dbReference>
<evidence type="ECO:0000256" key="14">
    <source>
        <dbReference type="ARBA" id="ARBA00067184"/>
    </source>
</evidence>
<keyword evidence="19" id="KW-1185">Reference proteome</keyword>
<keyword evidence="8" id="KW-0443">Lipid metabolism</keyword>
<dbReference type="Gene3D" id="3.30.559.70">
    <property type="entry name" value="Choline/Carnitine o-acyltransferase, domain 2"/>
    <property type="match status" value="1"/>
</dbReference>
<dbReference type="GO" id="GO:0008458">
    <property type="term" value="F:carnitine O-octanoyltransferase activity"/>
    <property type="evidence" value="ECO:0007669"/>
    <property type="project" value="UniProtKB-EC"/>
</dbReference>
<evidence type="ECO:0000256" key="4">
    <source>
        <dbReference type="ARBA" id="ARBA00022448"/>
    </source>
</evidence>
<dbReference type="SUPFAM" id="SSF52777">
    <property type="entry name" value="CoA-dependent acyltransferases"/>
    <property type="match status" value="2"/>
</dbReference>
<evidence type="ECO:0000256" key="8">
    <source>
        <dbReference type="ARBA" id="ARBA00023098"/>
    </source>
</evidence>
<evidence type="ECO:0000256" key="5">
    <source>
        <dbReference type="ARBA" id="ARBA00022679"/>
    </source>
</evidence>
<evidence type="ECO:0000256" key="7">
    <source>
        <dbReference type="ARBA" id="ARBA00022990"/>
    </source>
</evidence>
<evidence type="ECO:0000313" key="20">
    <source>
        <dbReference type="RefSeq" id="XP_032807694.1"/>
    </source>
</evidence>
<protein>
    <recommendedName>
        <fullName evidence="14">Peroxisomal carnitine O-octanoyltransferase</fullName>
        <ecNumber evidence="13">2.3.1.137</ecNumber>
    </recommendedName>
</protein>
<dbReference type="InterPro" id="IPR042572">
    <property type="entry name" value="Carn_acyl_trans_N"/>
</dbReference>
<dbReference type="Proteomes" id="UP001318040">
    <property type="component" value="Chromosome 10"/>
</dbReference>
<dbReference type="InterPro" id="IPR042231">
    <property type="entry name" value="Cho/carn_acyl_trans_2"/>
</dbReference>
<dbReference type="GO" id="GO:0005777">
    <property type="term" value="C:peroxisome"/>
    <property type="evidence" value="ECO:0007669"/>
    <property type="project" value="UniProtKB-SubCell"/>
</dbReference>
<feature type="region of interest" description="Disordered" evidence="17">
    <location>
        <begin position="1"/>
        <end position="24"/>
    </location>
</feature>
<dbReference type="Gene3D" id="3.30.559.10">
    <property type="entry name" value="Chloramphenicol acetyltransferase-like domain"/>
    <property type="match status" value="1"/>
</dbReference>
<evidence type="ECO:0000313" key="21">
    <source>
        <dbReference type="RefSeq" id="XP_032807695.1"/>
    </source>
</evidence>
<evidence type="ECO:0000256" key="11">
    <source>
        <dbReference type="ARBA" id="ARBA00048999"/>
    </source>
</evidence>
<keyword evidence="9" id="KW-0576">Peroxisome</keyword>
<comment type="similarity">
    <text evidence="3 16">Belongs to the carnitine/choline acetyltransferase family.</text>
</comment>
<dbReference type="EC" id="2.3.1.137" evidence="13"/>
<comment type="pathway">
    <text evidence="2">Lipid metabolism; fatty acid beta-oxidation.</text>
</comment>
<evidence type="ECO:0000259" key="18">
    <source>
        <dbReference type="Pfam" id="PF00755"/>
    </source>
</evidence>
<evidence type="ECO:0000256" key="10">
    <source>
        <dbReference type="ARBA" id="ARBA00023315"/>
    </source>
</evidence>
<dbReference type="RefSeq" id="XP_032807694.1">
    <property type="nucleotide sequence ID" value="XM_032951803.1"/>
</dbReference>
<dbReference type="AlphaFoldDB" id="A0AAJ7WRP3"/>